<proteinExistence type="predicted"/>
<dbReference type="Proteomes" id="UP000218677">
    <property type="component" value="Unassembled WGS sequence"/>
</dbReference>
<name>A0A2A4HLR0_9GAMM</name>
<sequence length="216" mass="23801">MSPRPNPIADLLVKHLARDLVMGIEDALYTGARRGYAAGGATHPGHRAHSTGQMRHFHCNEAFWDALEAGGATPTPLNGNQIVVGQAGIFTIGRFHSDCGLQGGRRSKARSQLAEANEVIEKIIAPDLFQEAREATSASVFFMTSSNRHYNGDEDQSPLSSIEIGVPRKDMNGWVFHESIRMFLRRYETEVVTQEDNATARLKVGVVKRQDQEGTQ</sequence>
<dbReference type="EMBL" id="NWUX01000012">
    <property type="protein sequence ID" value="PCF95145.1"/>
    <property type="molecule type" value="Genomic_DNA"/>
</dbReference>
<keyword evidence="2" id="KW-1185">Reference proteome</keyword>
<gene>
    <name evidence="1" type="ORF">CPA45_13845</name>
</gene>
<keyword evidence="1" id="KW-0378">Hydrolase</keyword>
<accession>A0A2A4HLR0</accession>
<dbReference type="GO" id="GO:0016787">
    <property type="term" value="F:hydrolase activity"/>
    <property type="evidence" value="ECO:0007669"/>
    <property type="project" value="UniProtKB-KW"/>
</dbReference>
<evidence type="ECO:0000313" key="1">
    <source>
        <dbReference type="EMBL" id="PCF95145.1"/>
    </source>
</evidence>
<dbReference type="AlphaFoldDB" id="A0A2A4HLR0"/>
<comment type="caution">
    <text evidence="1">The sequence shown here is derived from an EMBL/GenBank/DDBJ whole genome shotgun (WGS) entry which is preliminary data.</text>
</comment>
<reference evidence="2" key="1">
    <citation type="submission" date="2017-09" db="EMBL/GenBank/DDBJ databases">
        <authorList>
            <person name="Cho G.-S."/>
            <person name="Oguntoyinbo F.A."/>
            <person name="Cnockaert M."/>
            <person name="Kabisch J."/>
            <person name="Neve H."/>
            <person name="Bockelmann W."/>
            <person name="Wenning M."/>
            <person name="Franz C.M."/>
            <person name="Vandamme P."/>
        </authorList>
    </citation>
    <scope>NUCLEOTIDE SEQUENCE [LARGE SCALE GENOMIC DNA]</scope>
    <source>
        <strain evidence="2">MBT G8648</strain>
    </source>
</reference>
<organism evidence="1 2">
    <name type="scientific">Vreelandella nigrificans</name>
    <dbReference type="NCBI Taxonomy" id="2042704"/>
    <lineage>
        <taxon>Bacteria</taxon>
        <taxon>Pseudomonadati</taxon>
        <taxon>Pseudomonadota</taxon>
        <taxon>Gammaproteobacteria</taxon>
        <taxon>Oceanospirillales</taxon>
        <taxon>Halomonadaceae</taxon>
        <taxon>Vreelandella</taxon>
    </lineage>
</organism>
<protein>
    <submittedName>
        <fullName evidence="1">Alpha/beta hydrolase</fullName>
    </submittedName>
</protein>
<evidence type="ECO:0000313" key="2">
    <source>
        <dbReference type="Proteomes" id="UP000218677"/>
    </source>
</evidence>